<keyword evidence="4 8" id="KW-0732">Signal</keyword>
<dbReference type="Pfam" id="PF00746">
    <property type="entry name" value="Gram_pos_anchor"/>
    <property type="match status" value="1"/>
</dbReference>
<keyword evidence="2" id="KW-0134">Cell wall</keyword>
<feature type="compositionally biased region" description="Acidic residues" evidence="6">
    <location>
        <begin position="721"/>
        <end position="732"/>
    </location>
</feature>
<dbReference type="SUPFAM" id="SSF55846">
    <property type="entry name" value="N-acetylmuramoyl-L-alanine amidase-like"/>
    <property type="match status" value="1"/>
</dbReference>
<dbReference type="InterPro" id="IPR002502">
    <property type="entry name" value="Amidase_domain"/>
</dbReference>
<feature type="compositionally biased region" description="Acidic residues" evidence="6">
    <location>
        <begin position="147"/>
        <end position="174"/>
    </location>
</feature>
<feature type="compositionally biased region" description="Basic and acidic residues" evidence="6">
    <location>
        <begin position="711"/>
        <end position="720"/>
    </location>
</feature>
<evidence type="ECO:0000256" key="1">
    <source>
        <dbReference type="ARBA" id="ARBA00004168"/>
    </source>
</evidence>
<feature type="compositionally biased region" description="Acidic residues" evidence="6">
    <location>
        <begin position="745"/>
        <end position="764"/>
    </location>
</feature>
<feature type="compositionally biased region" description="Basic and acidic residues" evidence="6">
    <location>
        <begin position="691"/>
        <end position="703"/>
    </location>
</feature>
<dbReference type="NCBIfam" id="TIGR01167">
    <property type="entry name" value="LPXTG_anchor"/>
    <property type="match status" value="1"/>
</dbReference>
<feature type="compositionally biased region" description="Low complexity" evidence="6">
    <location>
        <begin position="261"/>
        <end position="271"/>
    </location>
</feature>
<feature type="chain" id="PRO_5027631160" evidence="8">
    <location>
        <begin position="27"/>
        <end position="1026"/>
    </location>
</feature>
<feature type="compositionally biased region" description="Basic and acidic residues" evidence="6">
    <location>
        <begin position="304"/>
        <end position="318"/>
    </location>
</feature>
<gene>
    <name evidence="11" type="ORF">HNR41_001006</name>
    <name evidence="10" type="ORF">JEOCOQ751_00604</name>
</gene>
<reference evidence="10 12" key="1">
    <citation type="submission" date="2020-07" db="EMBL/GenBank/DDBJ databases">
        <authorList>
            <person name="Criscuolo A."/>
        </authorList>
    </citation>
    <scope>NUCLEOTIDE SEQUENCE [LARGE SCALE GENOMIC DNA]</scope>
    <source>
        <strain evidence="10">CIP111751</strain>
    </source>
</reference>
<feature type="compositionally biased region" description="Acidic residues" evidence="6">
    <location>
        <begin position="272"/>
        <end position="303"/>
    </location>
</feature>
<dbReference type="InterPro" id="IPR036505">
    <property type="entry name" value="Amidase/PGRP_sf"/>
</dbReference>
<reference evidence="11 13" key="2">
    <citation type="submission" date="2020-08" db="EMBL/GenBank/DDBJ databases">
        <title>Genomic Encyclopedia of Type Strains, Phase IV (KMG-IV): sequencing the most valuable type-strain genomes for metagenomic binning, comparative biology and taxonomic classification.</title>
        <authorList>
            <person name="Goeker M."/>
        </authorList>
    </citation>
    <scope>NUCLEOTIDE SEQUENCE [LARGE SCALE GENOMIC DNA]</scope>
    <source>
        <strain evidence="11 13">DSM 22419</strain>
    </source>
</reference>
<dbReference type="InterPro" id="IPR038200">
    <property type="entry name" value="GW_dom_sf"/>
</dbReference>
<accession>A0A6V7R962</accession>
<dbReference type="Gene3D" id="3.40.80.10">
    <property type="entry name" value="Peptidoglycan recognition protein-like"/>
    <property type="match status" value="1"/>
</dbReference>
<evidence type="ECO:0000256" key="2">
    <source>
        <dbReference type="ARBA" id="ARBA00022512"/>
    </source>
</evidence>
<feature type="compositionally biased region" description="Acidic residues" evidence="6">
    <location>
        <begin position="186"/>
        <end position="204"/>
    </location>
</feature>
<dbReference type="Proteomes" id="UP000534001">
    <property type="component" value="Unassembled WGS sequence"/>
</dbReference>
<evidence type="ECO:0000256" key="8">
    <source>
        <dbReference type="SAM" id="SignalP"/>
    </source>
</evidence>
<feature type="compositionally biased region" description="Acidic residues" evidence="6">
    <location>
        <begin position="210"/>
        <end position="245"/>
    </location>
</feature>
<dbReference type="CDD" id="cd06583">
    <property type="entry name" value="PGRP"/>
    <property type="match status" value="1"/>
</dbReference>
<evidence type="ECO:0000256" key="6">
    <source>
        <dbReference type="SAM" id="MobiDB-lite"/>
    </source>
</evidence>
<evidence type="ECO:0000313" key="11">
    <source>
        <dbReference type="EMBL" id="MBB6423080.1"/>
    </source>
</evidence>
<dbReference type="Proteomes" id="UP000545588">
    <property type="component" value="Unassembled WGS sequence"/>
</dbReference>
<evidence type="ECO:0000256" key="7">
    <source>
        <dbReference type="SAM" id="Phobius"/>
    </source>
</evidence>
<keyword evidence="7" id="KW-1133">Transmembrane helix</keyword>
<feature type="domain" description="N-acetylmuramoyl-L-alanine amidase" evidence="9">
    <location>
        <begin position="411"/>
        <end position="552"/>
    </location>
</feature>
<evidence type="ECO:0000256" key="4">
    <source>
        <dbReference type="ARBA" id="ARBA00022729"/>
    </source>
</evidence>
<dbReference type="GO" id="GO:0008745">
    <property type="term" value="F:N-acetylmuramoyl-L-alanine amidase activity"/>
    <property type="evidence" value="ECO:0007669"/>
    <property type="project" value="InterPro"/>
</dbReference>
<protein>
    <submittedName>
        <fullName evidence="11">LPXTG-motif cell wall-anchored protein</fullName>
    </submittedName>
</protein>
<dbReference type="EMBL" id="JACHFF010000001">
    <property type="protein sequence ID" value="MBB6423080.1"/>
    <property type="molecule type" value="Genomic_DNA"/>
</dbReference>
<evidence type="ECO:0000256" key="3">
    <source>
        <dbReference type="ARBA" id="ARBA00022525"/>
    </source>
</evidence>
<feature type="compositionally biased region" description="Basic and acidic residues" evidence="6">
    <location>
        <begin position="669"/>
        <end position="683"/>
    </location>
</feature>
<keyword evidence="7" id="KW-0472">Membrane</keyword>
<evidence type="ECO:0000259" key="9">
    <source>
        <dbReference type="SMART" id="SM00644"/>
    </source>
</evidence>
<dbReference type="PANTHER" id="PTHR22836:SF0">
    <property type="entry name" value="PRE-MRNA 3' END PROCESSING PROTEIN WDR33"/>
    <property type="match status" value="1"/>
</dbReference>
<keyword evidence="5" id="KW-0572">Peptidoglycan-anchor</keyword>
<evidence type="ECO:0000313" key="12">
    <source>
        <dbReference type="Proteomes" id="UP000534001"/>
    </source>
</evidence>
<dbReference type="SMART" id="SM00644">
    <property type="entry name" value="Ami_2"/>
    <property type="match status" value="1"/>
</dbReference>
<feature type="region of interest" description="Disordered" evidence="6">
    <location>
        <begin position="929"/>
        <end position="999"/>
    </location>
</feature>
<feature type="compositionally biased region" description="Acidic residues" evidence="6">
    <location>
        <begin position="771"/>
        <end position="809"/>
    </location>
</feature>
<feature type="signal peptide" evidence="8">
    <location>
        <begin position="1"/>
        <end position="26"/>
    </location>
</feature>
<evidence type="ECO:0000313" key="13">
    <source>
        <dbReference type="Proteomes" id="UP000545588"/>
    </source>
</evidence>
<feature type="region of interest" description="Disordered" evidence="6">
    <location>
        <begin position="664"/>
        <end position="816"/>
    </location>
</feature>
<sequence>MKYKNRLIVPTLVSTSLLASAMVANAEEVDQDEQYSGQSTEEYAVNDETSETDLDLIESEEASEEETEDEESEDKNSEDDSEEKELEEDVEETDELEEAETTESEDITVEDTAVESEDQQTAEQNDESEVAAPVEEESTPVEKAGTEEFDENNVEEVITESSEEPAEEVEEPAESEQNTEAPAEAAESEDIIEEDAAVESDVQEAVEQVETADQETEEQSDEAEEAAPSETVEEPAEEAETEESDEKAAAENNTEEEPAESEQNTEAPTSEEPVEEVSAEEPVESDEKDAVEQESEVSNSEEDATYKYDSESLKEELESLSEKEQTAFLEENADDIEVDEEMLSDLTETLAKENEELNAEEVYAATASTLSTMSLSQAITDINQYIADNNFDVAEIKYDYIPGLPEYAYHSNHGWNPENGVVGKPEGVVLHDVGNDNSTIYGEIEYMTSNQDNAFVHAFVDANSIIQVADTDYLAYGAGPVSNQLHMHVELVRHDNAHDFAKSINNYADYIANLLYKYKLPAVSADETGEGTLWSHVAVSNHLGGTASPDPYEYFARFNYEYNDVISLITDRYNDMYNKRTNPQISMPIEQGTTDLMAEVNSNNLGLYESVTDVRTKNANDLLGQQFRVVRTATYNYDDYYLLEDANGVSLGWMYAGDLTTSEYVPEDEDKKPEAPKEPAEPKEPEEDKSEDDKQDKEPTPEKDSEDENREQEKPAKPETPEEPAEKEDSTEDNNKEPADNSDNKDEDTADKETENDPANEPEENNNAVTDDSDGESSEPETEVSDEDTEDADQDSEANEETTEADTVTDGEVSSSLADAATGVRVVSATDELDGKSLVVTALNPSGAINAAHDLYDIHILDENGLLYNLQNPATVYLPANGYVSNVYYLGDIGETLEAVNYTTADGYAVFGVNSFSQYAVVYGNENEGNTTMPVLTGDNGTGGEEGTADKANEHQTVYTETDVNTEDEAAPAGSDDANQGGSGEEAEPEMLPDTGVPEQSTTIFATILAALGLGFLVKRRKTTEK</sequence>
<dbReference type="AlphaFoldDB" id="A0A6V7R962"/>
<dbReference type="RefSeq" id="WP_184282338.1">
    <property type="nucleotide sequence ID" value="NZ_BMCO01000001.1"/>
</dbReference>
<proteinExistence type="predicted"/>
<dbReference type="Gene3D" id="2.30.30.170">
    <property type="match status" value="1"/>
</dbReference>
<keyword evidence="3" id="KW-0964">Secreted</keyword>
<feature type="compositionally biased region" description="Acidic residues" evidence="6">
    <location>
        <begin position="44"/>
        <end position="139"/>
    </location>
</feature>
<keyword evidence="7" id="KW-0812">Transmembrane</keyword>
<dbReference type="GO" id="GO:0009253">
    <property type="term" value="P:peptidoglycan catabolic process"/>
    <property type="evidence" value="ECO:0007669"/>
    <property type="project" value="InterPro"/>
</dbReference>
<dbReference type="GO" id="GO:0031124">
    <property type="term" value="P:mRNA 3'-end processing"/>
    <property type="evidence" value="ECO:0007669"/>
    <property type="project" value="InterPro"/>
</dbReference>
<comment type="subcellular location">
    <subcellularLocation>
        <location evidence="1">Secreted</location>
        <location evidence="1">Cell wall</location>
        <topology evidence="1">Peptidoglycan-anchor</topology>
    </subcellularLocation>
</comment>
<comment type="caution">
    <text evidence="10">The sequence shown here is derived from an EMBL/GenBank/DDBJ whole genome shotgun (WGS) entry which is preliminary data.</text>
</comment>
<dbReference type="InterPro" id="IPR019931">
    <property type="entry name" value="LPXTG_anchor"/>
</dbReference>
<dbReference type="PANTHER" id="PTHR22836">
    <property type="entry name" value="WD40 REPEAT PROTEIN"/>
    <property type="match status" value="1"/>
</dbReference>
<evidence type="ECO:0000256" key="5">
    <source>
        <dbReference type="ARBA" id="ARBA00023088"/>
    </source>
</evidence>
<evidence type="ECO:0000313" key="10">
    <source>
        <dbReference type="EMBL" id="CAD2073455.1"/>
    </source>
</evidence>
<feature type="compositionally biased region" description="Basic and acidic residues" evidence="6">
    <location>
        <begin position="733"/>
        <end position="744"/>
    </location>
</feature>
<keyword evidence="13" id="KW-1185">Reference proteome</keyword>
<feature type="transmembrane region" description="Helical" evidence="7">
    <location>
        <begin position="1001"/>
        <end position="1018"/>
    </location>
</feature>
<organism evidence="10 12">
    <name type="scientific">Jeotgalicoccus coquinae</name>
    <dbReference type="NCBI Taxonomy" id="709509"/>
    <lineage>
        <taxon>Bacteria</taxon>
        <taxon>Bacillati</taxon>
        <taxon>Bacillota</taxon>
        <taxon>Bacilli</taxon>
        <taxon>Bacillales</taxon>
        <taxon>Staphylococcaceae</taxon>
        <taxon>Jeotgalicoccus</taxon>
    </lineage>
</organism>
<name>A0A6V7R962_9STAP</name>
<feature type="region of interest" description="Disordered" evidence="6">
    <location>
        <begin position="28"/>
        <end position="318"/>
    </location>
</feature>
<dbReference type="EMBL" id="CAJEWA010000005">
    <property type="protein sequence ID" value="CAD2073455.1"/>
    <property type="molecule type" value="Genomic_DNA"/>
</dbReference>
<dbReference type="InterPro" id="IPR045245">
    <property type="entry name" value="Pfs2-like"/>
</dbReference>
<dbReference type="Pfam" id="PF01510">
    <property type="entry name" value="Amidase_2"/>
    <property type="match status" value="1"/>
</dbReference>